<dbReference type="Gramene" id="Pp3c1_14770V3.15">
    <property type="protein sequence ID" value="Pp3c1_14770V3.15"/>
    <property type="gene ID" value="Pp3c1_14770"/>
</dbReference>
<dbReference type="Gene3D" id="3.40.1440.10">
    <property type="entry name" value="GIY-YIG endonuclease"/>
    <property type="match status" value="1"/>
</dbReference>
<dbReference type="EnsemblPlants" id="Pp3c1_14770V3.21">
    <property type="protein sequence ID" value="Pp3c1_14770V3.21"/>
    <property type="gene ID" value="Pp3c1_14770"/>
</dbReference>
<dbReference type="RefSeq" id="XP_073389730.1">
    <property type="nucleotide sequence ID" value="XM_073533629.1"/>
</dbReference>
<dbReference type="EnsemblPlants" id="Pp3c1_14770V3.16">
    <property type="protein sequence ID" value="Pp3c1_14770V3.16"/>
    <property type="gene ID" value="Pp3c1_14770"/>
</dbReference>
<feature type="compositionally biased region" description="Basic and acidic residues" evidence="1">
    <location>
        <begin position="164"/>
        <end position="188"/>
    </location>
</feature>
<evidence type="ECO:0000313" key="4">
    <source>
        <dbReference type="Proteomes" id="UP000006727"/>
    </source>
</evidence>
<dbReference type="SUPFAM" id="SSF82771">
    <property type="entry name" value="GIY-YIG endonuclease"/>
    <property type="match status" value="1"/>
</dbReference>
<dbReference type="EMBL" id="ABEU02000001">
    <property type="status" value="NOT_ANNOTATED_CDS"/>
    <property type="molecule type" value="Genomic_DNA"/>
</dbReference>
<dbReference type="EnsemblPlants" id="Pp3c1_14770V3.12">
    <property type="protein sequence ID" value="Pp3c1_14770V3.12"/>
    <property type="gene ID" value="Pp3c1_14770"/>
</dbReference>
<evidence type="ECO:0000313" key="3">
    <source>
        <dbReference type="EnsemblPlants" id="Pp3c1_14770V3.8"/>
    </source>
</evidence>
<dbReference type="InterPro" id="IPR035901">
    <property type="entry name" value="GIY-YIG_endonuc_sf"/>
</dbReference>
<feature type="domain" description="GIY-YIG" evidence="2">
    <location>
        <begin position="201"/>
        <end position="280"/>
    </location>
</feature>
<dbReference type="CDD" id="cd10455">
    <property type="entry name" value="GIY-YIG_SLX1"/>
    <property type="match status" value="1"/>
</dbReference>
<dbReference type="EnsemblPlants" id="Pp3c1_14770V3.13">
    <property type="protein sequence ID" value="Pp3c1_14770V3.13"/>
    <property type="gene ID" value="Pp3c1_14770"/>
</dbReference>
<dbReference type="EnsemblPlants" id="Pp3c1_14770V3.15">
    <property type="protein sequence ID" value="Pp3c1_14770V3.15"/>
    <property type="gene ID" value="Pp3c1_14770"/>
</dbReference>
<dbReference type="InterPro" id="IPR000305">
    <property type="entry name" value="GIY-YIG_endonuc"/>
</dbReference>
<dbReference type="Gramene" id="Pp3c1_14770V3.7">
    <property type="protein sequence ID" value="Pp3c1_14770V3.7"/>
    <property type="gene ID" value="Pp3c1_14770"/>
</dbReference>
<dbReference type="Gramene" id="Pp3c1_14770V3.12">
    <property type="protein sequence ID" value="Pp3c1_14770V3.12"/>
    <property type="gene ID" value="Pp3c1_14770"/>
</dbReference>
<reference evidence="3 4" key="2">
    <citation type="journal article" date="2018" name="Plant J.">
        <title>The Physcomitrella patens chromosome-scale assembly reveals moss genome structure and evolution.</title>
        <authorList>
            <person name="Lang D."/>
            <person name="Ullrich K.K."/>
            <person name="Murat F."/>
            <person name="Fuchs J."/>
            <person name="Jenkins J."/>
            <person name="Haas F.B."/>
            <person name="Piednoel M."/>
            <person name="Gundlach H."/>
            <person name="Van Bel M."/>
            <person name="Meyberg R."/>
            <person name="Vives C."/>
            <person name="Morata J."/>
            <person name="Symeonidi A."/>
            <person name="Hiss M."/>
            <person name="Muchero W."/>
            <person name="Kamisugi Y."/>
            <person name="Saleh O."/>
            <person name="Blanc G."/>
            <person name="Decker E.L."/>
            <person name="van Gessel N."/>
            <person name="Grimwood J."/>
            <person name="Hayes R.D."/>
            <person name="Graham S.W."/>
            <person name="Gunter L.E."/>
            <person name="McDaniel S.F."/>
            <person name="Hoernstein S.N.W."/>
            <person name="Larsson A."/>
            <person name="Li F.W."/>
            <person name="Perroud P.F."/>
            <person name="Phillips J."/>
            <person name="Ranjan P."/>
            <person name="Rokshar D.S."/>
            <person name="Rothfels C.J."/>
            <person name="Schneider L."/>
            <person name="Shu S."/>
            <person name="Stevenson D.W."/>
            <person name="Thummler F."/>
            <person name="Tillich M."/>
            <person name="Villarreal Aguilar J.C."/>
            <person name="Widiez T."/>
            <person name="Wong G.K."/>
            <person name="Wymore A."/>
            <person name="Zhang Y."/>
            <person name="Zimmer A.D."/>
            <person name="Quatrano R.S."/>
            <person name="Mayer K.F.X."/>
            <person name="Goodstein D."/>
            <person name="Casacuberta J.M."/>
            <person name="Vandepoele K."/>
            <person name="Reski R."/>
            <person name="Cuming A.C."/>
            <person name="Tuskan G.A."/>
            <person name="Maumus F."/>
            <person name="Salse J."/>
            <person name="Schmutz J."/>
            <person name="Rensing S.A."/>
        </authorList>
    </citation>
    <scope>NUCLEOTIDE SEQUENCE [LARGE SCALE GENOMIC DNA]</scope>
    <source>
        <strain evidence="3 4">cv. Gransden 2004</strain>
    </source>
</reference>
<dbReference type="Gramene" id="Pp3c1_14770V3.6">
    <property type="protein sequence ID" value="Pp3c1_14770V3.6"/>
    <property type="gene ID" value="Pp3c1_14770"/>
</dbReference>
<dbReference type="Pfam" id="PF01541">
    <property type="entry name" value="GIY-YIG"/>
    <property type="match status" value="1"/>
</dbReference>
<dbReference type="EnsemblPlants" id="Pp3c1_14770V3.11">
    <property type="protein sequence ID" value="Pp3c1_14770V3.11"/>
    <property type="gene ID" value="Pp3c1_14770"/>
</dbReference>
<dbReference type="AlphaFoldDB" id="A0A7I4FAL9"/>
<name>A0A7I4FAL9_PHYPA</name>
<dbReference type="InterPro" id="IPR050381">
    <property type="entry name" value="SLX1_endonuclease"/>
</dbReference>
<sequence length="323" mass="36762">MLAGRRVMILAQTYLGPLRLNPCYEWRITGSNKMSLVGLKCRFTCLNYYTECTGEGMVHCSSGHPPQLVSCGKWSRRNVSQPKCRMFSDAVVRAVGISQTEGENRCSHEELGRYGIDEFDYAGMRSPPQRPPIFDERDTSPAKTVAKIKAKKGVALKRKTVRKTVSEPKDGVEDTKGTEDPEHTKGSEASENDESAEAEGNEWCVYLILSNDKRRTYMGATANITRRLRQHNGELAGGAKSTRGGRPWSLVCTMRGLSSRSEAQQIEWRLRKFSKEHFEFDDALCEEVPANYRGLNVVVRRWAAFKKVHEIMKDWKHMQVQWY</sequence>
<dbReference type="Gramene" id="Pp3c1_14770V3.19">
    <property type="protein sequence ID" value="Pp3c1_14770V3.19"/>
    <property type="gene ID" value="Pp3c1_14770"/>
</dbReference>
<protein>
    <recommendedName>
        <fullName evidence="2">GIY-YIG domain-containing protein</fullName>
    </recommendedName>
</protein>
<gene>
    <name evidence="3" type="primary">LOC112289749</name>
</gene>
<dbReference type="EnsemblPlants" id="Pp3c1_14770V3.7">
    <property type="protein sequence ID" value="Pp3c1_14770V3.7"/>
    <property type="gene ID" value="Pp3c1_14770"/>
</dbReference>
<dbReference type="PANTHER" id="PTHR20208">
    <property type="entry name" value="STRUCTURE-SPECIFIC ENDONUCLEASE SUBUNIT SLX1"/>
    <property type="match status" value="1"/>
</dbReference>
<dbReference type="Gramene" id="Pp3c1_14770V3.18">
    <property type="protein sequence ID" value="Pp3c1_14770V3.18"/>
    <property type="gene ID" value="Pp3c1_14770"/>
</dbReference>
<dbReference type="Gramene" id="Pp3c1_14770V3.13">
    <property type="protein sequence ID" value="Pp3c1_14770V3.13"/>
    <property type="gene ID" value="Pp3c1_14770"/>
</dbReference>
<keyword evidence="4" id="KW-1185">Reference proteome</keyword>
<dbReference type="EnsemblPlants" id="Pp3c1_14770V3.19">
    <property type="protein sequence ID" value="Pp3c1_14770V3.19"/>
    <property type="gene ID" value="Pp3c1_14770"/>
</dbReference>
<dbReference type="Proteomes" id="UP000006727">
    <property type="component" value="Chromosome 1"/>
</dbReference>
<reference evidence="3 4" key="1">
    <citation type="journal article" date="2008" name="Science">
        <title>The Physcomitrella genome reveals evolutionary insights into the conquest of land by plants.</title>
        <authorList>
            <person name="Rensing S."/>
            <person name="Lang D."/>
            <person name="Zimmer A."/>
            <person name="Terry A."/>
            <person name="Salamov A."/>
            <person name="Shapiro H."/>
            <person name="Nishiyama T."/>
            <person name="Perroud P.-F."/>
            <person name="Lindquist E."/>
            <person name="Kamisugi Y."/>
            <person name="Tanahashi T."/>
            <person name="Sakakibara K."/>
            <person name="Fujita T."/>
            <person name="Oishi K."/>
            <person name="Shin-I T."/>
            <person name="Kuroki Y."/>
            <person name="Toyoda A."/>
            <person name="Suzuki Y."/>
            <person name="Hashimoto A."/>
            <person name="Yamaguchi K."/>
            <person name="Sugano A."/>
            <person name="Kohara Y."/>
            <person name="Fujiyama A."/>
            <person name="Anterola A."/>
            <person name="Aoki S."/>
            <person name="Ashton N."/>
            <person name="Barbazuk W.B."/>
            <person name="Barker E."/>
            <person name="Bennetzen J."/>
            <person name="Bezanilla M."/>
            <person name="Blankenship R."/>
            <person name="Cho S.H."/>
            <person name="Dutcher S."/>
            <person name="Estelle M."/>
            <person name="Fawcett J.A."/>
            <person name="Gundlach H."/>
            <person name="Hanada K."/>
            <person name="Heyl A."/>
            <person name="Hicks K.A."/>
            <person name="Hugh J."/>
            <person name="Lohr M."/>
            <person name="Mayer K."/>
            <person name="Melkozernov A."/>
            <person name="Murata T."/>
            <person name="Nelson D."/>
            <person name="Pils B."/>
            <person name="Prigge M."/>
            <person name="Reiss B."/>
            <person name="Renner T."/>
            <person name="Rombauts S."/>
            <person name="Rushton P."/>
            <person name="Sanderfoot A."/>
            <person name="Schween G."/>
            <person name="Shiu S.-H."/>
            <person name="Stueber K."/>
            <person name="Theodoulou F.L."/>
            <person name="Tu H."/>
            <person name="Van de Peer Y."/>
            <person name="Verrier P.J."/>
            <person name="Waters E."/>
            <person name="Wood A."/>
            <person name="Yang L."/>
            <person name="Cove D."/>
            <person name="Cuming A."/>
            <person name="Hasebe M."/>
            <person name="Lucas S."/>
            <person name="Mishler D.B."/>
            <person name="Reski R."/>
            <person name="Grigoriev I."/>
            <person name="Quatrano R.S."/>
            <person name="Boore J.L."/>
        </authorList>
    </citation>
    <scope>NUCLEOTIDE SEQUENCE [LARGE SCALE GENOMIC DNA]</scope>
    <source>
        <strain evidence="3 4">cv. Gransden 2004</strain>
    </source>
</reference>
<dbReference type="Gramene" id="Pp3c1_14770V3.16">
    <property type="protein sequence ID" value="Pp3c1_14770V3.16"/>
    <property type="gene ID" value="Pp3c1_14770"/>
</dbReference>
<dbReference type="GeneID" id="112289749"/>
<feature type="region of interest" description="Disordered" evidence="1">
    <location>
        <begin position="125"/>
        <end position="144"/>
    </location>
</feature>
<dbReference type="EnsemblPlants" id="Pp3c1_14770V3.20">
    <property type="protein sequence ID" value="Pp3c1_14770V3.20"/>
    <property type="gene ID" value="Pp3c1_14770"/>
</dbReference>
<dbReference type="Gramene" id="Pp3c1_14770V3.8">
    <property type="protein sequence ID" value="Pp3c1_14770V3.8"/>
    <property type="gene ID" value="Pp3c1_14770"/>
</dbReference>
<organism evidence="3 4">
    <name type="scientific">Physcomitrium patens</name>
    <name type="common">Spreading-leaved earth moss</name>
    <name type="synonym">Physcomitrella patens</name>
    <dbReference type="NCBI Taxonomy" id="3218"/>
    <lineage>
        <taxon>Eukaryota</taxon>
        <taxon>Viridiplantae</taxon>
        <taxon>Streptophyta</taxon>
        <taxon>Embryophyta</taxon>
        <taxon>Bryophyta</taxon>
        <taxon>Bryophytina</taxon>
        <taxon>Bryopsida</taxon>
        <taxon>Funariidae</taxon>
        <taxon>Funariales</taxon>
        <taxon>Funariaceae</taxon>
        <taxon>Physcomitrium</taxon>
    </lineage>
</organism>
<dbReference type="Gramene" id="Pp3c1_14770V3.11">
    <property type="protein sequence ID" value="Pp3c1_14770V3.11"/>
    <property type="gene ID" value="Pp3c1_14770"/>
</dbReference>
<dbReference type="PANTHER" id="PTHR20208:SF13">
    <property type="entry name" value="STRUCTURE-SPECIFIC ENDONUCLEASE SUBUNIT SLX1"/>
    <property type="match status" value="1"/>
</dbReference>
<dbReference type="OrthoDB" id="24645at2759"/>
<dbReference type="EnsemblPlants" id="Pp3c1_14770V3.18">
    <property type="protein sequence ID" value="Pp3c1_14770V3.18"/>
    <property type="gene ID" value="Pp3c1_14770"/>
</dbReference>
<dbReference type="EnsemblPlants" id="Pp3c1_14770V3.6">
    <property type="protein sequence ID" value="Pp3c1_14770V3.6"/>
    <property type="gene ID" value="Pp3c1_14770"/>
</dbReference>
<dbReference type="EnsemblPlants" id="Pp3c1_14770V3.10">
    <property type="protein sequence ID" value="Pp3c1_14770V3.10"/>
    <property type="gene ID" value="Pp3c1_14770"/>
</dbReference>
<evidence type="ECO:0000259" key="2">
    <source>
        <dbReference type="PROSITE" id="PS50164"/>
    </source>
</evidence>
<dbReference type="Gramene" id="Pp3c1_14770V3.20">
    <property type="protein sequence ID" value="Pp3c1_14770V3.20"/>
    <property type="gene ID" value="Pp3c1_14770"/>
</dbReference>
<dbReference type="Gramene" id="Pp3c1_14770V3.10">
    <property type="protein sequence ID" value="Pp3c1_14770V3.10"/>
    <property type="gene ID" value="Pp3c1_14770"/>
</dbReference>
<dbReference type="PROSITE" id="PS50164">
    <property type="entry name" value="GIY_YIG"/>
    <property type="match status" value="1"/>
</dbReference>
<dbReference type="Gramene" id="Pp3c1_14770V3.14">
    <property type="protein sequence ID" value="Pp3c1_14770V3.14"/>
    <property type="gene ID" value="Pp3c1_14770"/>
</dbReference>
<evidence type="ECO:0000256" key="1">
    <source>
        <dbReference type="SAM" id="MobiDB-lite"/>
    </source>
</evidence>
<proteinExistence type="predicted"/>
<dbReference type="EnsemblPlants" id="Pp3c1_14770V3.8">
    <property type="protein sequence ID" value="Pp3c1_14770V3.8"/>
    <property type="gene ID" value="Pp3c1_14770"/>
</dbReference>
<accession>A0A7I4FAL9</accession>
<dbReference type="Gramene" id="Pp3c1_14770V3.21">
    <property type="protein sequence ID" value="Pp3c1_14770V3.21"/>
    <property type="gene ID" value="Pp3c1_14770"/>
</dbReference>
<dbReference type="EnsemblPlants" id="Pp3c1_14770V3.14">
    <property type="protein sequence ID" value="Pp3c1_14770V3.14"/>
    <property type="gene ID" value="Pp3c1_14770"/>
</dbReference>
<dbReference type="EnsemblPlants" id="Pp3c1_14770V3.9">
    <property type="protein sequence ID" value="Pp3c1_14770V3.9"/>
    <property type="gene ID" value="Pp3c1_14770"/>
</dbReference>
<reference evidence="3" key="3">
    <citation type="submission" date="2020-12" db="UniProtKB">
        <authorList>
            <consortium name="EnsemblPlants"/>
        </authorList>
    </citation>
    <scope>IDENTIFICATION</scope>
</reference>
<feature type="region of interest" description="Disordered" evidence="1">
    <location>
        <begin position="156"/>
        <end position="197"/>
    </location>
</feature>
<dbReference type="Gramene" id="Pp3c1_14770V3.9">
    <property type="protein sequence ID" value="Pp3c1_14770V3.9"/>
    <property type="gene ID" value="Pp3c1_14770"/>
</dbReference>